<dbReference type="Gene3D" id="3.40.50.300">
    <property type="entry name" value="P-loop containing nucleotide triphosphate hydrolases"/>
    <property type="match status" value="1"/>
</dbReference>
<reference evidence="1 2" key="1">
    <citation type="journal article" date="2016" name="Nat. Commun.">
        <title>Thousands of microbial genomes shed light on interconnected biogeochemical processes in an aquifer system.</title>
        <authorList>
            <person name="Anantharaman K."/>
            <person name="Brown C.T."/>
            <person name="Hug L.A."/>
            <person name="Sharon I."/>
            <person name="Castelle C.J."/>
            <person name="Probst A.J."/>
            <person name="Thomas B.C."/>
            <person name="Singh A."/>
            <person name="Wilkins M.J."/>
            <person name="Karaoz U."/>
            <person name="Brodie E.L."/>
            <person name="Williams K.H."/>
            <person name="Hubbard S.S."/>
            <person name="Banfield J.F."/>
        </authorList>
    </citation>
    <scope>NUCLEOTIDE SEQUENCE [LARGE SCALE GENOMIC DNA]</scope>
</reference>
<dbReference type="Proteomes" id="UP000178964">
    <property type="component" value="Unassembled WGS sequence"/>
</dbReference>
<name>A0A1F4VR13_UNCKA</name>
<dbReference type="InterPro" id="IPR027417">
    <property type="entry name" value="P-loop_NTPase"/>
</dbReference>
<dbReference type="AlphaFoldDB" id="A0A1F4VR13"/>
<accession>A0A1F4VR13</accession>
<dbReference type="GO" id="GO:0006261">
    <property type="term" value="P:DNA-templated DNA replication"/>
    <property type="evidence" value="ECO:0007669"/>
    <property type="project" value="TreeGrafter"/>
</dbReference>
<dbReference type="EMBL" id="MEVK01000011">
    <property type="protein sequence ID" value="OGC59646.1"/>
    <property type="molecule type" value="Genomic_DNA"/>
</dbReference>
<evidence type="ECO:0000313" key="1">
    <source>
        <dbReference type="EMBL" id="OGC59646.1"/>
    </source>
</evidence>
<evidence type="ECO:0000313" key="2">
    <source>
        <dbReference type="Proteomes" id="UP000178964"/>
    </source>
</evidence>
<protein>
    <recommendedName>
        <fullName evidence="3">DNA polymerase III subunit delta</fullName>
    </recommendedName>
</protein>
<dbReference type="PANTHER" id="PTHR11669:SF0">
    <property type="entry name" value="PROTEIN STICHEL-LIKE 2"/>
    <property type="match status" value="1"/>
</dbReference>
<gene>
    <name evidence="1" type="ORF">A3A70_01655</name>
</gene>
<comment type="caution">
    <text evidence="1">The sequence shown here is derived from an EMBL/GenBank/DDBJ whole genome shotgun (WGS) entry which is preliminary data.</text>
</comment>
<dbReference type="STRING" id="1802627.A3A70_01655"/>
<dbReference type="Pfam" id="PF13177">
    <property type="entry name" value="DNA_pol3_delta2"/>
    <property type="match status" value="1"/>
</dbReference>
<organism evidence="1 2">
    <name type="scientific">candidate division WWE3 bacterium RIFCSPLOWO2_01_FULL_42_11</name>
    <dbReference type="NCBI Taxonomy" id="1802627"/>
    <lineage>
        <taxon>Bacteria</taxon>
        <taxon>Katanobacteria</taxon>
    </lineage>
</organism>
<dbReference type="PANTHER" id="PTHR11669">
    <property type="entry name" value="REPLICATION FACTOR C / DNA POLYMERASE III GAMMA-TAU SUBUNIT"/>
    <property type="match status" value="1"/>
</dbReference>
<dbReference type="InterPro" id="IPR050238">
    <property type="entry name" value="DNA_Rep/Repair_Clamp_Loader"/>
</dbReference>
<proteinExistence type="predicted"/>
<dbReference type="SUPFAM" id="SSF52540">
    <property type="entry name" value="P-loop containing nucleoside triphosphate hydrolases"/>
    <property type="match status" value="1"/>
</dbReference>
<sequence>MTPTEYPASLMITRSHADARLLKAKLIASEIIQNAVDDNPNVLLLGTDEQKLGIQVVRDVLEWCKVSATHSPRVVIIHHAESLTTEAQNALLRILEEPPDRTTLILTSPSKYNLLPTIGSRLMELMAVTQIPQENIINLQQILDLTWGERLDFLEKNKKALTESSAQTTGLLESWMTQCERELFSNPDNSLYLEVAKKLESAFINSLGKGERQLVLELLCLRWPNPTYA</sequence>
<evidence type="ECO:0008006" key="3">
    <source>
        <dbReference type="Google" id="ProtNLM"/>
    </source>
</evidence>